<feature type="domain" description="EamA" evidence="7">
    <location>
        <begin position="157"/>
        <end position="296"/>
    </location>
</feature>
<comment type="caution">
    <text evidence="8">The sequence shown here is derived from an EMBL/GenBank/DDBJ whole genome shotgun (WGS) entry which is preliminary data.</text>
</comment>
<keyword evidence="9" id="KW-1185">Reference proteome</keyword>
<dbReference type="RefSeq" id="WP_264325810.1">
    <property type="nucleotide sequence ID" value="NZ_JADEXQ010000049.1"/>
</dbReference>
<feature type="transmembrane region" description="Helical" evidence="6">
    <location>
        <begin position="153"/>
        <end position="176"/>
    </location>
</feature>
<feature type="transmembrane region" description="Helical" evidence="6">
    <location>
        <begin position="253"/>
        <end position="272"/>
    </location>
</feature>
<dbReference type="EMBL" id="JADEXQ010000049">
    <property type="protein sequence ID" value="MBE9030978.1"/>
    <property type="molecule type" value="Genomic_DNA"/>
</dbReference>
<dbReference type="InterPro" id="IPR037185">
    <property type="entry name" value="EmrE-like"/>
</dbReference>
<comment type="subcellular location">
    <subcellularLocation>
        <location evidence="1">Membrane</location>
        <topology evidence="1">Multi-pass membrane protein</topology>
    </subcellularLocation>
</comment>
<organism evidence="8 9">
    <name type="scientific">Romeriopsis navalis LEGE 11480</name>
    <dbReference type="NCBI Taxonomy" id="2777977"/>
    <lineage>
        <taxon>Bacteria</taxon>
        <taxon>Bacillati</taxon>
        <taxon>Cyanobacteriota</taxon>
        <taxon>Cyanophyceae</taxon>
        <taxon>Leptolyngbyales</taxon>
        <taxon>Leptolyngbyaceae</taxon>
        <taxon>Romeriopsis</taxon>
        <taxon>Romeriopsis navalis</taxon>
    </lineage>
</organism>
<accession>A0A928Z513</accession>
<feature type="transmembrane region" description="Helical" evidence="6">
    <location>
        <begin position="228"/>
        <end position="247"/>
    </location>
</feature>
<dbReference type="Pfam" id="PF00892">
    <property type="entry name" value="EamA"/>
    <property type="match status" value="2"/>
</dbReference>
<dbReference type="PANTHER" id="PTHR32322">
    <property type="entry name" value="INNER MEMBRANE TRANSPORTER"/>
    <property type="match status" value="1"/>
</dbReference>
<name>A0A928Z513_9CYAN</name>
<proteinExistence type="inferred from homology"/>
<dbReference type="InterPro" id="IPR000620">
    <property type="entry name" value="EamA_dom"/>
</dbReference>
<evidence type="ECO:0000313" key="9">
    <source>
        <dbReference type="Proteomes" id="UP000625316"/>
    </source>
</evidence>
<protein>
    <submittedName>
        <fullName evidence="8">DMT family transporter</fullName>
    </submittedName>
</protein>
<comment type="similarity">
    <text evidence="2">Belongs to the EamA transporter family.</text>
</comment>
<sequence length="301" mass="32181">MGLSAFPGELAALATALFWAMSSVIYTHLGQKAPPLTLNLLKGLMAIGMLLLTIWLVNDPWPQVSVSTYFWLLLSGAVGIGFGDTVYFAALNQLGARQTLLLLVAAPPIAAIGSWLFLQEQLPLLAWVGISVTIVGIAWVISERTQAREQAKALSWLGIGLALLAAGSEAAGAILSRFALSQTTIDPLWSAVLRLVGGTVVVQCLLIYRRARVLPRSAVQTQKLLQAVLLASFFSTYLGIWCQQIALKYTTPGIAQTLGATSPLFVLPIVLWQGERVSRKAILGVLVALVGIGILFMYGGI</sequence>
<evidence type="ECO:0000256" key="4">
    <source>
        <dbReference type="ARBA" id="ARBA00022989"/>
    </source>
</evidence>
<dbReference type="SUPFAM" id="SSF103481">
    <property type="entry name" value="Multidrug resistance efflux transporter EmrE"/>
    <property type="match status" value="2"/>
</dbReference>
<evidence type="ECO:0000256" key="5">
    <source>
        <dbReference type="ARBA" id="ARBA00023136"/>
    </source>
</evidence>
<feature type="transmembrane region" description="Helical" evidence="6">
    <location>
        <begin position="124"/>
        <end position="141"/>
    </location>
</feature>
<feature type="domain" description="EamA" evidence="7">
    <location>
        <begin position="7"/>
        <end position="141"/>
    </location>
</feature>
<evidence type="ECO:0000256" key="3">
    <source>
        <dbReference type="ARBA" id="ARBA00022692"/>
    </source>
</evidence>
<feature type="transmembrane region" description="Helical" evidence="6">
    <location>
        <begin position="38"/>
        <end position="57"/>
    </location>
</feature>
<evidence type="ECO:0000256" key="6">
    <source>
        <dbReference type="SAM" id="Phobius"/>
    </source>
</evidence>
<dbReference type="InterPro" id="IPR050638">
    <property type="entry name" value="AA-Vitamin_Transporters"/>
</dbReference>
<gene>
    <name evidence="8" type="ORF">IQ266_14680</name>
</gene>
<reference evidence="8" key="1">
    <citation type="submission" date="2020-10" db="EMBL/GenBank/DDBJ databases">
        <authorList>
            <person name="Castelo-Branco R."/>
            <person name="Eusebio N."/>
            <person name="Adriana R."/>
            <person name="Vieira A."/>
            <person name="Brugerolle De Fraissinette N."/>
            <person name="Rezende De Castro R."/>
            <person name="Schneider M.P."/>
            <person name="Vasconcelos V."/>
            <person name="Leao P.N."/>
        </authorList>
    </citation>
    <scope>NUCLEOTIDE SEQUENCE</scope>
    <source>
        <strain evidence="8">LEGE 11480</strain>
    </source>
</reference>
<evidence type="ECO:0000256" key="2">
    <source>
        <dbReference type="ARBA" id="ARBA00007362"/>
    </source>
</evidence>
<evidence type="ECO:0000256" key="1">
    <source>
        <dbReference type="ARBA" id="ARBA00004141"/>
    </source>
</evidence>
<keyword evidence="4 6" id="KW-1133">Transmembrane helix</keyword>
<feature type="transmembrane region" description="Helical" evidence="6">
    <location>
        <begin position="100"/>
        <end position="118"/>
    </location>
</feature>
<dbReference type="Proteomes" id="UP000625316">
    <property type="component" value="Unassembled WGS sequence"/>
</dbReference>
<feature type="transmembrane region" description="Helical" evidence="6">
    <location>
        <begin position="188"/>
        <end position="208"/>
    </location>
</feature>
<dbReference type="GO" id="GO:0016020">
    <property type="term" value="C:membrane"/>
    <property type="evidence" value="ECO:0007669"/>
    <property type="project" value="UniProtKB-SubCell"/>
</dbReference>
<evidence type="ECO:0000259" key="7">
    <source>
        <dbReference type="Pfam" id="PF00892"/>
    </source>
</evidence>
<keyword evidence="3 6" id="KW-0812">Transmembrane</keyword>
<feature type="transmembrane region" description="Helical" evidence="6">
    <location>
        <begin position="6"/>
        <end position="26"/>
    </location>
</feature>
<dbReference type="AlphaFoldDB" id="A0A928Z513"/>
<evidence type="ECO:0000313" key="8">
    <source>
        <dbReference type="EMBL" id="MBE9030978.1"/>
    </source>
</evidence>
<keyword evidence="5 6" id="KW-0472">Membrane</keyword>
<dbReference type="PANTHER" id="PTHR32322:SF9">
    <property type="entry name" value="AMINO-ACID METABOLITE EFFLUX PUMP-RELATED"/>
    <property type="match status" value="1"/>
</dbReference>
<feature type="transmembrane region" description="Helical" evidence="6">
    <location>
        <begin position="69"/>
        <end position="88"/>
    </location>
</feature>
<feature type="transmembrane region" description="Helical" evidence="6">
    <location>
        <begin position="281"/>
        <end position="299"/>
    </location>
</feature>